<keyword evidence="3" id="KW-1185">Reference proteome</keyword>
<proteinExistence type="predicted"/>
<dbReference type="EMBL" id="ML993582">
    <property type="protein sequence ID" value="KAF2171677.1"/>
    <property type="molecule type" value="Genomic_DNA"/>
</dbReference>
<sequence>MSRLAEIEAEEELTHKQLKLLEHLAKLDREKRSLRHAQRVDDDDEDNMDNKVKLEQLEREDTADGEDESQEGMQNNDDDVRLDPPSQSEYQLNQTRPQRRGETSRREPTASFHQLHYARGQLERGDRSYVQNRVGHQQQDTNPQRDFEAGNHQARMGDFPTPGPLQRTMQQWAQGVQGHDSTYGSMQENQLARDESIASTGMITPQPSERQAWSPPNYQQHLFQQVLPPSQVQPTEEAHLVQPQQAFGVLQGGGHVVQPQPIRTAGQDGPGPSLPDVATPQASRSSAQYDHHPVLSTLILLPNGQGYRELRCFVCKGNISKTVQLRDKAQTHKGKPSKGKTPDSKVDEPRFFSGIRGFQGHIRFCHPAELDGNGTITPADIFEKCKHRDLSHQEVIALVHPRRGYKGYKIEAVPGASAHEDSTVKQSRQRGGKTKVGSPSTKAQMAGKSSKKRKTPLASGGKPIVKSNSRSEESEIPVKTKRKRRSEALDFDSRQKQRNRKSCVLDDESEESESDSEDQPLRTVTETRKKRKAIMEGSVGETERDSTMREADNMLAALRDTFGGEEPNPAGSEIGAGEGKDED</sequence>
<feature type="region of interest" description="Disordered" evidence="1">
    <location>
        <begin position="415"/>
        <end position="548"/>
    </location>
</feature>
<feature type="compositionally biased region" description="Basic and acidic residues" evidence="1">
    <location>
        <begin position="486"/>
        <end position="495"/>
    </location>
</feature>
<dbReference type="RefSeq" id="XP_033672566.1">
    <property type="nucleotide sequence ID" value="XM_033804271.1"/>
</dbReference>
<feature type="compositionally biased region" description="Acidic residues" evidence="1">
    <location>
        <begin position="505"/>
        <end position="518"/>
    </location>
</feature>
<evidence type="ECO:0000256" key="1">
    <source>
        <dbReference type="SAM" id="MobiDB-lite"/>
    </source>
</evidence>
<dbReference type="GeneID" id="54557543"/>
<feature type="compositionally biased region" description="Basic and acidic residues" evidence="1">
    <location>
        <begin position="99"/>
        <end position="108"/>
    </location>
</feature>
<gene>
    <name evidence="2" type="ORF">M409DRAFT_17914</name>
</gene>
<accession>A0A6A6CWU4</accession>
<feature type="region of interest" description="Disordered" evidence="1">
    <location>
        <begin position="254"/>
        <end position="281"/>
    </location>
</feature>
<feature type="region of interest" description="Disordered" evidence="1">
    <location>
        <begin position="325"/>
        <end position="349"/>
    </location>
</feature>
<evidence type="ECO:0000313" key="2">
    <source>
        <dbReference type="EMBL" id="KAF2171677.1"/>
    </source>
</evidence>
<evidence type="ECO:0000313" key="3">
    <source>
        <dbReference type="Proteomes" id="UP000799537"/>
    </source>
</evidence>
<dbReference type="OrthoDB" id="10680498at2759"/>
<dbReference type="Proteomes" id="UP000799537">
    <property type="component" value="Unassembled WGS sequence"/>
</dbReference>
<feature type="compositionally biased region" description="Polar residues" evidence="1">
    <location>
        <begin position="85"/>
        <end position="96"/>
    </location>
</feature>
<protein>
    <submittedName>
        <fullName evidence="2">Uncharacterized protein</fullName>
    </submittedName>
</protein>
<feature type="region of interest" description="Disordered" evidence="1">
    <location>
        <begin position="26"/>
        <end position="125"/>
    </location>
</feature>
<feature type="compositionally biased region" description="Basic and acidic residues" evidence="1">
    <location>
        <begin position="340"/>
        <end position="349"/>
    </location>
</feature>
<feature type="region of interest" description="Disordered" evidence="1">
    <location>
        <begin position="560"/>
        <end position="583"/>
    </location>
</feature>
<feature type="compositionally biased region" description="Basic and acidic residues" evidence="1">
    <location>
        <begin position="469"/>
        <end position="478"/>
    </location>
</feature>
<feature type="compositionally biased region" description="Basic and acidic residues" evidence="1">
    <location>
        <begin position="48"/>
        <end position="62"/>
    </location>
</feature>
<organism evidence="2 3">
    <name type="scientific">Zasmidium cellare ATCC 36951</name>
    <dbReference type="NCBI Taxonomy" id="1080233"/>
    <lineage>
        <taxon>Eukaryota</taxon>
        <taxon>Fungi</taxon>
        <taxon>Dikarya</taxon>
        <taxon>Ascomycota</taxon>
        <taxon>Pezizomycotina</taxon>
        <taxon>Dothideomycetes</taxon>
        <taxon>Dothideomycetidae</taxon>
        <taxon>Mycosphaerellales</taxon>
        <taxon>Mycosphaerellaceae</taxon>
        <taxon>Zasmidium</taxon>
    </lineage>
</organism>
<dbReference type="AlphaFoldDB" id="A0A6A6CWU4"/>
<name>A0A6A6CWU4_ZASCE</name>
<reference evidence="2" key="1">
    <citation type="journal article" date="2020" name="Stud. Mycol.">
        <title>101 Dothideomycetes genomes: a test case for predicting lifestyles and emergence of pathogens.</title>
        <authorList>
            <person name="Haridas S."/>
            <person name="Albert R."/>
            <person name="Binder M."/>
            <person name="Bloem J."/>
            <person name="Labutti K."/>
            <person name="Salamov A."/>
            <person name="Andreopoulos B."/>
            <person name="Baker S."/>
            <person name="Barry K."/>
            <person name="Bills G."/>
            <person name="Bluhm B."/>
            <person name="Cannon C."/>
            <person name="Castanera R."/>
            <person name="Culley D."/>
            <person name="Daum C."/>
            <person name="Ezra D."/>
            <person name="Gonzalez J."/>
            <person name="Henrissat B."/>
            <person name="Kuo A."/>
            <person name="Liang C."/>
            <person name="Lipzen A."/>
            <person name="Lutzoni F."/>
            <person name="Magnuson J."/>
            <person name="Mondo S."/>
            <person name="Nolan M."/>
            <person name="Ohm R."/>
            <person name="Pangilinan J."/>
            <person name="Park H.-J."/>
            <person name="Ramirez L."/>
            <person name="Alfaro M."/>
            <person name="Sun H."/>
            <person name="Tritt A."/>
            <person name="Yoshinaga Y."/>
            <person name="Zwiers L.-H."/>
            <person name="Turgeon B."/>
            <person name="Goodwin S."/>
            <person name="Spatafora J."/>
            <person name="Crous P."/>
            <person name="Grigoriev I."/>
        </authorList>
    </citation>
    <scope>NUCLEOTIDE SEQUENCE</scope>
    <source>
        <strain evidence="2">ATCC 36951</strain>
    </source>
</reference>